<evidence type="ECO:0000313" key="2">
    <source>
        <dbReference type="EMBL" id="MCF0042586.1"/>
    </source>
</evidence>
<comment type="caution">
    <text evidence="2">The sequence shown here is derived from an EMBL/GenBank/DDBJ whole genome shotgun (WGS) entry which is preliminary data.</text>
</comment>
<dbReference type="Gene3D" id="1.20.120.450">
    <property type="entry name" value="dinb family like domain"/>
    <property type="match status" value="1"/>
</dbReference>
<dbReference type="AlphaFoldDB" id="A0A9X1PCA3"/>
<evidence type="ECO:0000313" key="3">
    <source>
        <dbReference type="Proteomes" id="UP001139700"/>
    </source>
</evidence>
<dbReference type="InterPro" id="IPR024775">
    <property type="entry name" value="DinB-like"/>
</dbReference>
<gene>
    <name evidence="2" type="ORF">LXM24_20965</name>
</gene>
<sequence length="177" mass="20314">MKKSAISPMPQFFDRYINLVEDIDIIEAFNKYSPGNVYADLAKLTALKELAYAEGKWSVKDILQHVIDNERIMSYRAMRFSRNDKTTLPGYDEELLAANTIANQRSIDDLMQEFNEVRQSTISLFKSMNDEMILRSGFAYKSDISALALGFVIIGHPIHHMRVIEERYFPLLQAPAS</sequence>
<protein>
    <submittedName>
        <fullName evidence="2">DinB family protein</fullName>
    </submittedName>
</protein>
<feature type="domain" description="DinB-like" evidence="1">
    <location>
        <begin position="52"/>
        <end position="164"/>
    </location>
</feature>
<dbReference type="SUPFAM" id="SSF109854">
    <property type="entry name" value="DinB/YfiT-like putative metalloenzymes"/>
    <property type="match status" value="1"/>
</dbReference>
<evidence type="ECO:0000259" key="1">
    <source>
        <dbReference type="Pfam" id="PF12867"/>
    </source>
</evidence>
<dbReference type="RefSeq" id="WP_234615435.1">
    <property type="nucleotide sequence ID" value="NZ_CP098806.1"/>
</dbReference>
<name>A0A9X1PCA3_9BACT</name>
<reference evidence="2" key="1">
    <citation type="submission" date="2021-12" db="EMBL/GenBank/DDBJ databases">
        <title>Novel species in genus Dyadobacter.</title>
        <authorList>
            <person name="Ma C."/>
        </authorList>
    </citation>
    <scope>NUCLEOTIDE SEQUENCE</scope>
    <source>
        <strain evidence="2">CY399</strain>
    </source>
</reference>
<accession>A0A9X1PCA3</accession>
<organism evidence="2 3">
    <name type="scientific">Dyadobacter fanqingshengii</name>
    <dbReference type="NCBI Taxonomy" id="2906443"/>
    <lineage>
        <taxon>Bacteria</taxon>
        <taxon>Pseudomonadati</taxon>
        <taxon>Bacteroidota</taxon>
        <taxon>Cytophagia</taxon>
        <taxon>Cytophagales</taxon>
        <taxon>Spirosomataceae</taxon>
        <taxon>Dyadobacter</taxon>
    </lineage>
</organism>
<dbReference type="Proteomes" id="UP001139700">
    <property type="component" value="Unassembled WGS sequence"/>
</dbReference>
<dbReference type="EMBL" id="JAJTTA010000004">
    <property type="protein sequence ID" value="MCF0042586.1"/>
    <property type="molecule type" value="Genomic_DNA"/>
</dbReference>
<keyword evidence="3" id="KW-1185">Reference proteome</keyword>
<dbReference type="Pfam" id="PF12867">
    <property type="entry name" value="DinB_2"/>
    <property type="match status" value="1"/>
</dbReference>
<dbReference type="InterPro" id="IPR034660">
    <property type="entry name" value="DinB/YfiT-like"/>
</dbReference>
<proteinExistence type="predicted"/>